<feature type="region of interest" description="Disordered" evidence="1">
    <location>
        <begin position="1823"/>
        <end position="1848"/>
    </location>
</feature>
<feature type="compositionally biased region" description="Basic and acidic residues" evidence="1">
    <location>
        <begin position="1823"/>
        <end position="1837"/>
    </location>
</feature>
<feature type="region of interest" description="Disordered" evidence="1">
    <location>
        <begin position="374"/>
        <end position="394"/>
    </location>
</feature>
<feature type="region of interest" description="Disordered" evidence="1">
    <location>
        <begin position="1259"/>
        <end position="1282"/>
    </location>
</feature>
<organism evidence="2 3">
    <name type="scientific">Salix udensis</name>
    <dbReference type="NCBI Taxonomy" id="889485"/>
    <lineage>
        <taxon>Eukaryota</taxon>
        <taxon>Viridiplantae</taxon>
        <taxon>Streptophyta</taxon>
        <taxon>Embryophyta</taxon>
        <taxon>Tracheophyta</taxon>
        <taxon>Spermatophyta</taxon>
        <taxon>Magnoliopsida</taxon>
        <taxon>eudicotyledons</taxon>
        <taxon>Gunneridae</taxon>
        <taxon>Pentapetalae</taxon>
        <taxon>rosids</taxon>
        <taxon>fabids</taxon>
        <taxon>Malpighiales</taxon>
        <taxon>Salicaceae</taxon>
        <taxon>Saliceae</taxon>
        <taxon>Salix</taxon>
    </lineage>
</organism>
<feature type="compositionally biased region" description="Basic and acidic residues" evidence="1">
    <location>
        <begin position="1384"/>
        <end position="1396"/>
    </location>
</feature>
<keyword evidence="3" id="KW-1185">Reference proteome</keyword>
<evidence type="ECO:0000313" key="3">
    <source>
        <dbReference type="Proteomes" id="UP001162972"/>
    </source>
</evidence>
<feature type="region of interest" description="Disordered" evidence="1">
    <location>
        <begin position="1373"/>
        <end position="1396"/>
    </location>
</feature>
<feature type="region of interest" description="Disordered" evidence="1">
    <location>
        <begin position="286"/>
        <end position="341"/>
    </location>
</feature>
<evidence type="ECO:0000313" key="2">
    <source>
        <dbReference type="EMBL" id="KAJ6405488.1"/>
    </source>
</evidence>
<feature type="compositionally biased region" description="Polar residues" evidence="1">
    <location>
        <begin position="992"/>
        <end position="1022"/>
    </location>
</feature>
<feature type="region of interest" description="Disordered" evidence="1">
    <location>
        <begin position="1869"/>
        <end position="1904"/>
    </location>
</feature>
<dbReference type="EMBL" id="JAPFFJ010000017">
    <property type="protein sequence ID" value="KAJ6405488.1"/>
    <property type="molecule type" value="Genomic_DNA"/>
</dbReference>
<accession>A0AAD6JI06</accession>
<feature type="region of interest" description="Disordered" evidence="1">
    <location>
        <begin position="34"/>
        <end position="194"/>
    </location>
</feature>
<evidence type="ECO:0000256" key="1">
    <source>
        <dbReference type="SAM" id="MobiDB-lite"/>
    </source>
</evidence>
<feature type="compositionally biased region" description="Polar residues" evidence="1">
    <location>
        <begin position="1838"/>
        <end position="1847"/>
    </location>
</feature>
<dbReference type="Proteomes" id="UP001162972">
    <property type="component" value="Chromosome 2"/>
</dbReference>
<proteinExistence type="predicted"/>
<feature type="compositionally biased region" description="Basic and acidic residues" evidence="1">
    <location>
        <begin position="171"/>
        <end position="184"/>
    </location>
</feature>
<feature type="compositionally biased region" description="Polar residues" evidence="1">
    <location>
        <begin position="491"/>
        <end position="505"/>
    </location>
</feature>
<protein>
    <submittedName>
        <fullName evidence="2">Uncharacterized protein</fullName>
    </submittedName>
</protein>
<comment type="caution">
    <text evidence="2">The sequence shown here is derived from an EMBL/GenBank/DDBJ whole genome shotgun (WGS) entry which is preliminary data.</text>
</comment>
<feature type="compositionally biased region" description="Polar residues" evidence="1">
    <location>
        <begin position="295"/>
        <end position="307"/>
    </location>
</feature>
<name>A0AAD6JI06_9ROSI</name>
<sequence length="1904" mass="207887">MNQRRVAGDQEEIIGRRKALHYREDIFVKTEIVGRTTRSRSKLEENASSVTANKAETIEDESQKVMKPSSALGRKSSVPRKESVAEILPEEGDESVKGGRQSRRNNRKKEGTSLSRGYFCETEIVGRTTRSRSKLEENASSVTANKAETIEDESQKVMKPSSSLGRKSSVPRKETTRSRSKLEENASSVTANKAETIEDECQKVLHLEEPLKDFGRYALRRKSVVPQKGVAVETVSEEGLESVKDARRSKRNMVEATDSKHAVQVVTRRRTRFGAQVTVESADEITEVNKEHNKSVQLEESCNAQDRNASRQKKSQKGQVESEGSDAKTETIKQSRSADLKFVNKVEDSGQFSGEIEKGSRSGEAVGMVGSLKRKRSPTLENGSSSAGECLAGKPSRELTQRACREEAINEETQIEDIGLTMPEANGEKPNFSLSCSKEVCKNSDKKGSESKTSEMRTNISEVVAVCSNIQEGVDTKTNLQETPSPTSTSLVSSAFASQETPENASQPIVLNEEADNVAGDMEKLAVDAILEVGVDYPCSRSMEGEADLGNDNSDEHGQTELQANASDMFPLANRFSSAKQSDFPGLENGLERKELGKDMHVESVDVNDCSTRVVDKTSALESDFCDLENTGQKIRTNKNEHEEASCDDRPSPAAGEKMVNSGNVFLVSRGTCTHELLHGEETCLSAPEKDTDEGENGSAAIVPIQFTGIGKQRLPFYACDFSEGRKIQHHDEKSTANINSSCKDEKHVLEEENEAAADALPQSSLQDRKEVTFATTTDICVVQTIGENEDTTHSHNGKVSTGVNSSPMLFEKLGGYKEMNATRNCSIDASIDVPVSKYHEAVMDMKSARNMDGESDAEQCEIREEESGCAVEIVHGDGNVCQKACSEVASGLTQLISKEMEGFEGKTFEMIMGRSSDFHISSNELASGKNTATYQCDQVVRKETVAGALLFELCDHSSGDEVDGNADASLTPTIYKILENFGEKKAGSGGNTSKSIEGNDTWADQETISGGSDSNSDTFTQGMDDRLDEEKTAEVSDGDLYDHISEYGEADVKESLNMTAQKLDTSDTQNEGSAQPNCTEGLGNLFSDYGGEFLKINDAGLNTSADIASVDREGIDETSDGVMGSELEPGVEAGKFDDLKDVNPVELERSASVVLENRISMDVRAAFNVEKVKDDSKLNQSNIDDEKEYSIVAPPEVTPKGIGEHPVEEGLLHASNDDCSAASNDAIKNIKADRAGSVSVIAMKKNCFEKTEGYTKWNERTPISPQNPKSSRKKAKKSSLEQKLFAESSSGICGTGSSTDAVSELNVLSSHVAGEKYKSHPGSKSIGNEAGVKVMASNDRVTNQVSPEHLTGSDASALFTNWEVNLIQGNGEQDQVEESNGEALKDNLTSKDSEHTVWDEKKCRSLVHQPGTNTSISNNTLDDAPRDLKLHKIYYSEIQDTCEIGSGAIDKVSSGAAAKMDILEEVGIGGTSQTVILAEASQEMAESPLQERFLSCSKSEENLSPDTSCGLPEINSGASVVQQNGPESYEGEFVPQLYCKDMSSHGGEETTCDYRGSNPTEQGEFHEGDFEVLIAQNVGAEEVREALATDDTSLETNPSDPQEVAIEQSNEQPDALNESLIMAGLDFPSQNQQSCGCHLRGDCIHALKERESHFIETEATNCLHQLDDGVFSEEIVDFGNGSVTSPFKRQRDVDSSTGTSVSASQHHIAENDAWELNLFFEENGQDENQTSGTRFLHTNLRNEGAWKVEENIAVSEQAAIQVDEKQHCELRRVMDEQIEEEKHTHFSVSDVEGSKKQDCAPLEIDSIQERVSYIAVRDDQMPQKTVSCDKEEETHSSDATQLTTSLVRRKTSKTGFVQATPQKMVPYTDMKENQASLKREHRGNMTAPNPISKRRALENLRNN</sequence>
<feature type="compositionally biased region" description="Basic and acidic residues" evidence="1">
    <location>
        <begin position="325"/>
        <end position="341"/>
    </location>
</feature>
<reference evidence="2 3" key="1">
    <citation type="journal article" date="2023" name="Int. J. Mol. Sci.">
        <title>De Novo Assembly and Annotation of 11 Diverse Shrub Willow (Salix) Genomes Reveals Novel Gene Organization in Sex-Linked Regions.</title>
        <authorList>
            <person name="Hyden B."/>
            <person name="Feng K."/>
            <person name="Yates T.B."/>
            <person name="Jawdy S."/>
            <person name="Cereghino C."/>
            <person name="Smart L.B."/>
            <person name="Muchero W."/>
        </authorList>
    </citation>
    <scope>NUCLEOTIDE SEQUENCE [LARGE SCALE GENOMIC DNA]</scope>
    <source>
        <tissue evidence="2">Shoot tip</tissue>
    </source>
</reference>
<gene>
    <name evidence="2" type="ORF">OIU84_013452</name>
</gene>
<feature type="region of interest" description="Disordered" evidence="1">
    <location>
        <begin position="987"/>
        <end position="1023"/>
    </location>
</feature>
<feature type="region of interest" description="Disordered" evidence="1">
    <location>
        <begin position="477"/>
        <end position="505"/>
    </location>
</feature>
<feature type="region of interest" description="Disordered" evidence="1">
    <location>
        <begin position="237"/>
        <end position="256"/>
    </location>
</feature>